<reference evidence="1 2" key="2">
    <citation type="submission" date="2019-05" db="EMBL/GenBank/DDBJ databases">
        <authorList>
            <person name="Suflita J.M."/>
            <person name="Marks C.R."/>
        </authorList>
    </citation>
    <scope>NUCLEOTIDE SEQUENCE [LARGE SCALE GENOMIC DNA]</scope>
    <source>
        <strain evidence="1 2">ALDC</strain>
    </source>
</reference>
<dbReference type="Proteomes" id="UP000298602">
    <property type="component" value="Chromosome"/>
</dbReference>
<dbReference type="AlphaFoldDB" id="A0A4P8L6E8"/>
<dbReference type="KEGG" id="dax:FDQ92_11140"/>
<proteinExistence type="predicted"/>
<gene>
    <name evidence="1" type="ORF">FDQ92_11140</name>
</gene>
<protein>
    <submittedName>
        <fullName evidence="1">Uncharacterized protein</fullName>
    </submittedName>
</protein>
<dbReference type="EMBL" id="CP040098">
    <property type="protein sequence ID" value="QCQ22675.1"/>
    <property type="molecule type" value="Genomic_DNA"/>
</dbReference>
<dbReference type="RefSeq" id="WP_137424959.1">
    <property type="nucleotide sequence ID" value="NZ_CP040098.1"/>
</dbReference>
<reference evidence="1 2" key="1">
    <citation type="submission" date="2019-05" db="EMBL/GenBank/DDBJ databases">
        <title>The Complete Genome Sequence of the n-alkane-degrading Desulfoglaeba alkanexedens ALDC reveals multiple alkylsuccinate synthase gene clusters.</title>
        <authorList>
            <person name="Callaghan A.V."/>
            <person name="Davidova I.A."/>
            <person name="Duncan K.E."/>
            <person name="Morris B."/>
            <person name="McInerney M.J."/>
        </authorList>
    </citation>
    <scope>NUCLEOTIDE SEQUENCE [LARGE SCALE GENOMIC DNA]</scope>
    <source>
        <strain evidence="1 2">ALDC</strain>
    </source>
</reference>
<keyword evidence="2" id="KW-1185">Reference proteome</keyword>
<organism evidence="1 2">
    <name type="scientific">Desulfoglaeba alkanexedens ALDC</name>
    <dbReference type="NCBI Taxonomy" id="980445"/>
    <lineage>
        <taxon>Bacteria</taxon>
        <taxon>Pseudomonadati</taxon>
        <taxon>Thermodesulfobacteriota</taxon>
        <taxon>Syntrophobacteria</taxon>
        <taxon>Syntrophobacterales</taxon>
        <taxon>Syntrophobacteraceae</taxon>
        <taxon>Desulfoglaeba</taxon>
    </lineage>
</organism>
<evidence type="ECO:0000313" key="1">
    <source>
        <dbReference type="EMBL" id="QCQ22675.1"/>
    </source>
</evidence>
<evidence type="ECO:0000313" key="2">
    <source>
        <dbReference type="Proteomes" id="UP000298602"/>
    </source>
</evidence>
<name>A0A4P8L6E8_9BACT</name>
<sequence>MKSLPSTGKIIAILAVLHGFLGGPGVSVECREPLGPPMLLAELRESDEAVVHRAVPERPSCLEEEEWEKQEKAWNMLQDMILDLDFERKSFRPVVPHESPERPGR</sequence>
<accession>A0A4P8L6E8</accession>